<gene>
    <name evidence="12" type="ORF">C1SCF055_LOCUS45120</name>
</gene>
<feature type="transmembrane region" description="Helical" evidence="9">
    <location>
        <begin position="141"/>
        <end position="162"/>
    </location>
</feature>
<feature type="domain" description="Ammonium transporter AmtB-like" evidence="10">
    <location>
        <begin position="249"/>
        <end position="349"/>
    </location>
</feature>
<dbReference type="EMBL" id="CAMXCT030006829">
    <property type="protein sequence ID" value="CAL4808041.1"/>
    <property type="molecule type" value="Genomic_DNA"/>
</dbReference>
<dbReference type="EMBL" id="CAMXCT020006829">
    <property type="protein sequence ID" value="CAL1174104.1"/>
    <property type="molecule type" value="Genomic_DNA"/>
</dbReference>
<name>A0A9P1GTC6_9DINO</name>
<dbReference type="Gene3D" id="3.40.50.720">
    <property type="entry name" value="NAD(P)-binding Rossmann-like Domain"/>
    <property type="match status" value="1"/>
</dbReference>
<feature type="transmembrane region" description="Helical" evidence="9">
    <location>
        <begin position="76"/>
        <end position="96"/>
    </location>
</feature>
<keyword evidence="4 9" id="KW-0812">Transmembrane</keyword>
<dbReference type="CDD" id="cd05254">
    <property type="entry name" value="dTDP_HR_like_SDR_e"/>
    <property type="match status" value="1"/>
</dbReference>
<feature type="compositionally biased region" description="Polar residues" evidence="8">
    <location>
        <begin position="708"/>
        <end position="718"/>
    </location>
</feature>
<feature type="transmembrane region" description="Helical" evidence="9">
    <location>
        <begin position="174"/>
        <end position="196"/>
    </location>
</feature>
<dbReference type="Proteomes" id="UP001152797">
    <property type="component" value="Unassembled WGS sequence"/>
</dbReference>
<evidence type="ECO:0000256" key="8">
    <source>
        <dbReference type="SAM" id="MobiDB-lite"/>
    </source>
</evidence>
<comment type="subcellular location">
    <subcellularLocation>
        <location evidence="1">Membrane</location>
        <topology evidence="1">Multi-pass membrane protein</topology>
    </subcellularLocation>
</comment>
<dbReference type="GO" id="GO:0008519">
    <property type="term" value="F:ammonium channel activity"/>
    <property type="evidence" value="ECO:0007669"/>
    <property type="project" value="InterPro"/>
</dbReference>
<feature type="transmembrane region" description="Helical" evidence="9">
    <location>
        <begin position="111"/>
        <end position="134"/>
    </location>
</feature>
<organism evidence="12">
    <name type="scientific">Cladocopium goreaui</name>
    <dbReference type="NCBI Taxonomy" id="2562237"/>
    <lineage>
        <taxon>Eukaryota</taxon>
        <taxon>Sar</taxon>
        <taxon>Alveolata</taxon>
        <taxon>Dinophyceae</taxon>
        <taxon>Suessiales</taxon>
        <taxon>Symbiodiniaceae</taxon>
        <taxon>Cladocopium</taxon>
    </lineage>
</organism>
<evidence type="ECO:0000256" key="6">
    <source>
        <dbReference type="ARBA" id="ARBA00023136"/>
    </source>
</evidence>
<dbReference type="OrthoDB" id="534912at2759"/>
<feature type="region of interest" description="Disordered" evidence="8">
    <location>
        <begin position="1046"/>
        <end position="1086"/>
    </location>
</feature>
<evidence type="ECO:0000256" key="7">
    <source>
        <dbReference type="ARBA" id="ARBA00023177"/>
    </source>
</evidence>
<dbReference type="PANTHER" id="PTHR11730">
    <property type="entry name" value="AMMONIUM TRANSPORTER"/>
    <property type="match status" value="1"/>
</dbReference>
<dbReference type="GO" id="GO:0097272">
    <property type="term" value="P:ammonium homeostasis"/>
    <property type="evidence" value="ECO:0007669"/>
    <property type="project" value="TreeGrafter"/>
</dbReference>
<feature type="region of interest" description="Disordered" evidence="8">
    <location>
        <begin position="680"/>
        <end position="718"/>
    </location>
</feature>
<feature type="domain" description="RmlD-like substrate binding" evidence="11">
    <location>
        <begin position="2527"/>
        <end position="2801"/>
    </location>
</feature>
<keyword evidence="7" id="KW-0924">Ammonia transport</keyword>
<sequence length="2807" mass="307892">MAALNLTGLLPDERWIAEMRHDASAECEAFRGNHRADVTYVVTMAARIIQMQSGFAMLESAYQQPNNSANIMMKNMLDLCIGVLAFFLFGYYIAYWDTHQIGGFADAGVDLAHWFCCFSYATTAATINSGALAGRVAFFPYLFLSTVMTGVLYPICAYLSWGNGWLQKLGFVDFAGSVVVHQVGAVSALVSTCILGPRIGRFKNYRAWKGVWSVVFWERHDDAYYREPQDPAEKKVFIPFRKCRHPVQLLFGTFLLLVGFLAFNPASTFATTLGADLLVAHSSATTLLAAAGGGIGGMLFSMVYTRSTVVRVPELTNAVIAGLVASCAPAAVMPLSVSPLVGFVAAILTLGFEVCISGPAASSGLAAQLLSHVAAFSPEGAEPSEFELVSSVPESVPSGSSRVRGLETRDQVRLSLRPCPASLLPLGNRLVGSSLSGKARVERAWTCGQWASAVRDSRIGSPDRTPAIDLKNRFYAVLQAPGLLRGGKDLPAVSWGDRARHCSLRAAMAEAVTLSLEALVTLEHDVEPYVMDWPDVLSDDGEPEAAVLIVSKRPGGFLAAVPVGFLPEEVLANGNVDPPPGLVGPSTVLRVQGRVMDHGTLAPTGALLTVVVVDLDEGVVNSLRTVGQEEVYPFTFDPDQPFAIPDPPQLLTMVRDWLSANASSTQAAYLSLAEEEAVDLEDVPLEEDRSVNTPPPRRARKAAPGQERASNSGKRPTVATLASSMDQLLQMNAGFSKNLEALTLRQLDLERKMSAPAALQQGPHAVLHRPISDSLVPQVTAPKSIAHQLGSPPRTLAPSAPGLLSSQMFKPQDLAELEVDKREGGPSTSSDPLAQAVLAQSQALTALVAQIAQTNGDPMLELGSAGLSTGTRGAQGRARLQAELAAQKGSFFASVISSMSRRMFPTMTAEGSYQELMDRGVCGTRYLERFGGYGKVRDLGCLQYQVMTILDSLQTSNLQAARDQAALLAVTLDQAAMDQGRFDLAHLLCLQEEPPAAVFTNRQASMLAKSRAFSPLADQKWVTVALAYLKELDVITSKRLELTNQSKPGQFASSSSADGPVQPKQKAQPKRKSKAGGKGNQPVATDAETASAVFPLPLESLDSFRGGGPHLSKKRLWTLAKNRLLHVWTLVLDFMFLGRWPTASELRRSPTPEQLSVFRRLRTMVSACGDAQALFPVCPGRSGPELGAQLFQLESFCMSCPALASGYMESESIPAKPDPGLLSASDFPELLPYRSLDADRLKLVGEGRWPMESFLSGVLWLPFQEPAFLCHGLAVPPDGVPNFSAEDPVECLKLAKLWDVRGLLHLEASPLHENYFSRVFNAFKDAERDRQIGDRRLPNMCEYHVNGPSKFLPQGRQLTMLPIPRFTHGIRGSITDRRDFYHQACVTPERSRTNMLPFSYDVESFVGSSAHDCLVESCRARKSSHRDVIGDRLGKPIGKRSSCALPTRVYPCFRSLFQGDHLGVEFALRSHEVLLQEAGLLADETRIEGNKNFPVTCKWDALVIDDYFCLCSERLSTCPKNSFAWTSLTKAREVYEKHQLLGSPEKDGVASPAVKVAGAEIVSDSANVRRGFVPVAAPLAKRVGLSTVSLRAACLPGLTSGLVSRLAGNWVSVLQFRKVWSSLIDGLFLFGAKCQENEGHVHALPKQVSQELAMLSSIAPLVMTNIAVDYLDVCFASDASNRKGAIVEAGICPKLHEIMWLDSDLKSPYVQLDNPFRAALRQLGEFDEDEPFSGGDGFCAGPFKAPLLYFDFVEICGGAGKVTDAMSSFGFVCAPTLDLSDSRHYDLSSLALLDWIIHMIREGRFKAFLVEPPCTTFSPAAHPAVRSYREPLGFDRTLPKTLHGNVLAFRALVLMRVGRRYLCPCGLEQSRLSKMCWLSFWKSLLELDFAEAVIASCMFGSPHRKEFRFLCYLLDTGFLDVRCCGGHSHVRIQGSLTKPSATYVDGLALHVATAFRDALLKKRAEGNLEPETQGHETVLANDVMLSSKWSVVRAWFWKRLGHINVLETSAAVSNLVSVGQKRSSCRFCHFVDSAVCRGALSKGRSPSRALQPLMRRAGAVCVASDLYPGWFYCPTRLNTADDPTRDHPLRLPLRHSLIKAGIPLDLLRRLNLCGLRRFAANWIRLILLATYGLQPVAGSCDRMLHRAGNALLTTRAVRDQTRDKRKVYLDRFKEVLVTTYLEKLDKRARDRILLFAGGYAETLEQCVTFLEHGIPLADGTSRQTAKGGGEAAWLLLAKQLLGMVVLCGISIGITYFSVYLIDVTVGFRCTRALIGLDFWEHQFNDGTFDKDNDKAEFFNAAKLRESLNSSCWPSFSSPEKRYMAEQKVRELNEEQARKASEAETKKEEKEKAEEAGMDLGIEVAILKKQVQMLQSQIHLLAAARIRDEKETPGEAIPVRCVEDMFGNQDGGEVEEDKLVLCDGPKEWAARTIRNYRRRALQLQYLCQPLTDRSLLLVAGLLKELKIANARPVTEAIQLPLVQGDVNWQTTLVMEEVHMNVTTFLAREPVLSLGHRACSPEAGAMALRVLITGSTGYVGRFLLPSLEKDGHHVVGVSRSSHVKMDLCNSTDCEAVLREVKPDVIVHTAALSSPAKCEEDEALTRSYNVPRYFAEKAKEVNEHVRFIFLSTDQVHDGKGRLVGESGDVQPVNVYGKSKLEMETVVQQVFDKYAIFRMSFVFGPEIEGAHSTFLQFALDKLRQNKEFDAFSDQIRSCIYIDDVIDALRLAVKGHIEGIVNLGGPEALSRLDFCRIVAKHFGINESIVQGSLYHLPTPSPADISMNIQRLESVMGRLRSLDEALKIMNPKL</sequence>
<feature type="compositionally biased region" description="Polar residues" evidence="8">
    <location>
        <begin position="1046"/>
        <end position="1057"/>
    </location>
</feature>
<evidence type="ECO:0000259" key="11">
    <source>
        <dbReference type="Pfam" id="PF04321"/>
    </source>
</evidence>
<feature type="transmembrane region" description="Helical" evidence="9">
    <location>
        <begin position="278"/>
        <end position="303"/>
    </location>
</feature>
<dbReference type="Pfam" id="PF00909">
    <property type="entry name" value="Ammonium_transp"/>
    <property type="match status" value="2"/>
</dbReference>
<keyword evidence="3" id="KW-0813">Transport</keyword>
<feature type="transmembrane region" description="Helical" evidence="9">
    <location>
        <begin position="315"/>
        <end position="334"/>
    </location>
</feature>
<dbReference type="EMBL" id="CAMXCT010006829">
    <property type="protein sequence ID" value="CAI4020729.1"/>
    <property type="molecule type" value="Genomic_DNA"/>
</dbReference>
<feature type="region of interest" description="Disordered" evidence="8">
    <location>
        <begin position="785"/>
        <end position="805"/>
    </location>
</feature>
<dbReference type="PANTHER" id="PTHR11730:SF6">
    <property type="entry name" value="AMMONIUM TRANSPORTER"/>
    <property type="match status" value="1"/>
</dbReference>
<evidence type="ECO:0000256" key="5">
    <source>
        <dbReference type="ARBA" id="ARBA00022989"/>
    </source>
</evidence>
<evidence type="ECO:0000256" key="2">
    <source>
        <dbReference type="ARBA" id="ARBA00005887"/>
    </source>
</evidence>
<reference evidence="13 14" key="2">
    <citation type="submission" date="2024-05" db="EMBL/GenBank/DDBJ databases">
        <authorList>
            <person name="Chen Y."/>
            <person name="Shah S."/>
            <person name="Dougan E. K."/>
            <person name="Thang M."/>
            <person name="Chan C."/>
        </authorList>
    </citation>
    <scope>NUCLEOTIDE SEQUENCE [LARGE SCALE GENOMIC DNA]</scope>
</reference>
<reference evidence="12" key="1">
    <citation type="submission" date="2022-10" db="EMBL/GenBank/DDBJ databases">
        <authorList>
            <person name="Chen Y."/>
            <person name="Dougan E. K."/>
            <person name="Chan C."/>
            <person name="Rhodes N."/>
            <person name="Thang M."/>
        </authorList>
    </citation>
    <scope>NUCLEOTIDE SEQUENCE</scope>
</reference>
<dbReference type="SUPFAM" id="SSF51735">
    <property type="entry name" value="NAD(P)-binding Rossmann-fold domains"/>
    <property type="match status" value="1"/>
</dbReference>
<evidence type="ECO:0000256" key="1">
    <source>
        <dbReference type="ARBA" id="ARBA00004141"/>
    </source>
</evidence>
<dbReference type="InterPro" id="IPR036291">
    <property type="entry name" value="NAD(P)-bd_dom_sf"/>
</dbReference>
<dbReference type="InterPro" id="IPR024041">
    <property type="entry name" value="NH4_transpt_AmtB-like_dom"/>
</dbReference>
<dbReference type="InterPro" id="IPR029903">
    <property type="entry name" value="RmlD-like-bd"/>
</dbReference>
<dbReference type="Pfam" id="PF04321">
    <property type="entry name" value="RmlD_sub_bind"/>
    <property type="match status" value="1"/>
</dbReference>
<evidence type="ECO:0000313" key="14">
    <source>
        <dbReference type="Proteomes" id="UP001152797"/>
    </source>
</evidence>
<dbReference type="SUPFAM" id="SSF111352">
    <property type="entry name" value="Ammonium transporter"/>
    <property type="match status" value="1"/>
</dbReference>
<evidence type="ECO:0000313" key="12">
    <source>
        <dbReference type="EMBL" id="CAI4020729.1"/>
    </source>
</evidence>
<protein>
    <submittedName>
        <fullName evidence="13">Ammonium transporter Amt2</fullName>
    </submittedName>
</protein>
<evidence type="ECO:0000256" key="9">
    <source>
        <dbReference type="SAM" id="Phobius"/>
    </source>
</evidence>
<keyword evidence="5 9" id="KW-1133">Transmembrane helix</keyword>
<comment type="caution">
    <text evidence="12">The sequence shown here is derived from an EMBL/GenBank/DDBJ whole genome shotgun (WGS) entry which is preliminary data.</text>
</comment>
<dbReference type="InterPro" id="IPR029020">
    <property type="entry name" value="Ammonium/urea_transptr"/>
</dbReference>
<evidence type="ECO:0000256" key="3">
    <source>
        <dbReference type="ARBA" id="ARBA00022448"/>
    </source>
</evidence>
<feature type="region of interest" description="Disordered" evidence="8">
    <location>
        <begin position="2333"/>
        <end position="2352"/>
    </location>
</feature>
<feature type="domain" description="Ammonium transporter AmtB-like" evidence="10">
    <location>
        <begin position="42"/>
        <end position="203"/>
    </location>
</feature>
<keyword evidence="6 9" id="KW-0472">Membrane</keyword>
<feature type="transmembrane region" description="Helical" evidence="9">
    <location>
        <begin position="247"/>
        <end position="266"/>
    </location>
</feature>
<evidence type="ECO:0000259" key="10">
    <source>
        <dbReference type="Pfam" id="PF00909"/>
    </source>
</evidence>
<dbReference type="Gene3D" id="1.10.3430.10">
    <property type="entry name" value="Ammonium transporter AmtB like domains"/>
    <property type="match status" value="1"/>
</dbReference>
<proteinExistence type="inferred from homology"/>
<evidence type="ECO:0000256" key="4">
    <source>
        <dbReference type="ARBA" id="ARBA00022692"/>
    </source>
</evidence>
<keyword evidence="14" id="KW-1185">Reference proteome</keyword>
<accession>A0A9P1GTC6</accession>
<comment type="similarity">
    <text evidence="2">Belongs to the ammonia transporter channel (TC 1.A.11.2) family.</text>
</comment>
<evidence type="ECO:0000313" key="13">
    <source>
        <dbReference type="EMBL" id="CAL4808041.1"/>
    </source>
</evidence>
<dbReference type="GO" id="GO:0005886">
    <property type="term" value="C:plasma membrane"/>
    <property type="evidence" value="ECO:0007669"/>
    <property type="project" value="TreeGrafter"/>
</dbReference>